<dbReference type="CDD" id="cd01066">
    <property type="entry name" value="APP_MetAP"/>
    <property type="match status" value="1"/>
</dbReference>
<dbReference type="RefSeq" id="WP_263390403.1">
    <property type="nucleotide sequence ID" value="NZ_JAOVQN010000046.1"/>
</dbReference>
<name>A0ABT2WXB8_9RHOB</name>
<dbReference type="InterPro" id="IPR036005">
    <property type="entry name" value="Creatinase/aminopeptidase-like"/>
</dbReference>
<dbReference type="PANTHER" id="PTHR46112">
    <property type="entry name" value="AMINOPEPTIDASE"/>
    <property type="match status" value="1"/>
</dbReference>
<sequence>MSTRFSQLRKMDPTKGAQLPGRSPNNNDRIEIGPSQLAYREWEEADLTPASLPRMRDFRLKRKTWGIVGRGWGGLLLFDPLNIRYATDATNMQIWNTHNQFRAVLVCAGGHMVVWGYSCSKLLLEHNRLVCEVRSGAGMFYISTGDKSVEQANRFIGEIMREHAGSNRPLGVDKILLQRLCAVERAGFEIEDGEECTEKTRAIKDPDEIHAMRCAHHTCEESVAAKEKACRKGVQRGDMSENDVWAVLHGENIKRGGEWIETRLLTSGPRTNPWYRECRQRIIQNTEIVAFDTGLIGNYGICIDISRTWWVGDGKPMNAMVYAMRQAHEHVMTNMGMPKPCVSFTELVFCGHKLDARFEAQKYGCKMHGVGLCDEWPCIDHPDKWVEGAFDGVVQPGMVLCVEALVATEGGSFSSKLEDQVPITETGHENLTRYPFDPRLLGETYTTLPQIDEACVSESCTQSDRCIVKRRPLPWCTSHWHTKISTKLKTPPPVLARSV</sequence>
<dbReference type="InterPro" id="IPR029149">
    <property type="entry name" value="Creatin/AminoP/Spt16_N"/>
</dbReference>
<dbReference type="InterPro" id="IPR000994">
    <property type="entry name" value="Pept_M24"/>
</dbReference>
<feature type="region of interest" description="Disordered" evidence="1">
    <location>
        <begin position="1"/>
        <end position="30"/>
    </location>
</feature>
<keyword evidence="4" id="KW-1185">Reference proteome</keyword>
<dbReference type="EMBL" id="JAOVQN010000046">
    <property type="protein sequence ID" value="MCU9840545.1"/>
    <property type="molecule type" value="Genomic_DNA"/>
</dbReference>
<dbReference type="InterPro" id="IPR050659">
    <property type="entry name" value="Peptidase_M24B"/>
</dbReference>
<evidence type="ECO:0000313" key="3">
    <source>
        <dbReference type="EMBL" id="MCU9840545.1"/>
    </source>
</evidence>
<dbReference type="Gene3D" id="3.40.350.10">
    <property type="entry name" value="Creatinase/prolidase N-terminal domain"/>
    <property type="match status" value="1"/>
</dbReference>
<evidence type="ECO:0000256" key="1">
    <source>
        <dbReference type="SAM" id="MobiDB-lite"/>
    </source>
</evidence>
<dbReference type="Proteomes" id="UP001321014">
    <property type="component" value="Unassembled WGS sequence"/>
</dbReference>
<dbReference type="Gene3D" id="3.90.230.10">
    <property type="entry name" value="Creatinase/methionine aminopeptidase superfamily"/>
    <property type="match status" value="1"/>
</dbReference>
<reference evidence="3 4" key="1">
    <citation type="submission" date="2022-10" db="EMBL/GenBank/DDBJ databases">
        <title>Ruegeria sp. nov., isolated from ocean surface water.</title>
        <authorList>
            <person name="He W."/>
            <person name="Wang L."/>
            <person name="Zhang D.-F."/>
        </authorList>
    </citation>
    <scope>NUCLEOTIDE SEQUENCE [LARGE SCALE GENOMIC DNA]</scope>
    <source>
        <strain evidence="3 4">WL0004</strain>
    </source>
</reference>
<evidence type="ECO:0000313" key="4">
    <source>
        <dbReference type="Proteomes" id="UP001321014"/>
    </source>
</evidence>
<protein>
    <submittedName>
        <fullName evidence="3">Xaa-Pro peptidase family protein</fullName>
    </submittedName>
</protein>
<dbReference type="InterPro" id="IPR050020">
    <property type="entry name" value="DddP"/>
</dbReference>
<accession>A0ABT2WXB8</accession>
<feature type="domain" description="Peptidase M24" evidence="2">
    <location>
        <begin position="211"/>
        <end position="425"/>
    </location>
</feature>
<comment type="caution">
    <text evidence="3">The sequence shown here is derived from an EMBL/GenBank/DDBJ whole genome shotgun (WGS) entry which is preliminary data.</text>
</comment>
<gene>
    <name evidence="3" type="ORF">OEZ49_22620</name>
</gene>
<dbReference type="SUPFAM" id="SSF55920">
    <property type="entry name" value="Creatinase/aminopeptidase"/>
    <property type="match status" value="1"/>
</dbReference>
<dbReference type="Pfam" id="PF00557">
    <property type="entry name" value="Peptidase_M24"/>
    <property type="match status" value="1"/>
</dbReference>
<dbReference type="PANTHER" id="PTHR46112:SF2">
    <property type="entry name" value="XAA-PRO AMINOPEPTIDASE P-RELATED"/>
    <property type="match status" value="1"/>
</dbReference>
<evidence type="ECO:0000259" key="2">
    <source>
        <dbReference type="Pfam" id="PF00557"/>
    </source>
</evidence>
<dbReference type="NCBIfam" id="NF043017">
    <property type="entry name" value="DimsulpropLyDddP"/>
    <property type="match status" value="1"/>
</dbReference>
<proteinExistence type="predicted"/>
<organism evidence="3 4">
    <name type="scientific">Ruegeria marisflavi</name>
    <dbReference type="NCBI Taxonomy" id="2984152"/>
    <lineage>
        <taxon>Bacteria</taxon>
        <taxon>Pseudomonadati</taxon>
        <taxon>Pseudomonadota</taxon>
        <taxon>Alphaproteobacteria</taxon>
        <taxon>Rhodobacterales</taxon>
        <taxon>Roseobacteraceae</taxon>
        <taxon>Ruegeria</taxon>
    </lineage>
</organism>